<reference evidence="2" key="1">
    <citation type="submission" date="2021-03" db="EMBL/GenBank/DDBJ databases">
        <title>Draft genome sequence of rust myrtle Austropuccinia psidii MF-1, a brazilian biotype.</title>
        <authorList>
            <person name="Quecine M.C."/>
            <person name="Pachon D.M.R."/>
            <person name="Bonatelli M.L."/>
            <person name="Correr F.H."/>
            <person name="Franceschini L.M."/>
            <person name="Leite T.F."/>
            <person name="Margarido G.R.A."/>
            <person name="Almeida C.A."/>
            <person name="Ferrarezi J.A."/>
            <person name="Labate C.A."/>
        </authorList>
    </citation>
    <scope>NUCLEOTIDE SEQUENCE</scope>
    <source>
        <strain evidence="2">MF-1</strain>
    </source>
</reference>
<feature type="region of interest" description="Disordered" evidence="1">
    <location>
        <begin position="155"/>
        <end position="239"/>
    </location>
</feature>
<gene>
    <name evidence="2" type="ORF">O181_047715</name>
</gene>
<organism evidence="2 3">
    <name type="scientific">Austropuccinia psidii MF-1</name>
    <dbReference type="NCBI Taxonomy" id="1389203"/>
    <lineage>
        <taxon>Eukaryota</taxon>
        <taxon>Fungi</taxon>
        <taxon>Dikarya</taxon>
        <taxon>Basidiomycota</taxon>
        <taxon>Pucciniomycotina</taxon>
        <taxon>Pucciniomycetes</taxon>
        <taxon>Pucciniales</taxon>
        <taxon>Sphaerophragmiaceae</taxon>
        <taxon>Austropuccinia</taxon>
    </lineage>
</organism>
<proteinExistence type="predicted"/>
<dbReference type="Proteomes" id="UP000765509">
    <property type="component" value="Unassembled WGS sequence"/>
</dbReference>
<protein>
    <submittedName>
        <fullName evidence="2">Uncharacterized protein</fullName>
    </submittedName>
</protein>
<accession>A0A9Q3HNG0</accession>
<feature type="compositionally biased region" description="Polar residues" evidence="1">
    <location>
        <begin position="155"/>
        <end position="184"/>
    </location>
</feature>
<dbReference type="EMBL" id="AVOT02020056">
    <property type="protein sequence ID" value="MBW0508000.1"/>
    <property type="molecule type" value="Genomic_DNA"/>
</dbReference>
<feature type="compositionally biased region" description="Basic and acidic residues" evidence="1">
    <location>
        <begin position="228"/>
        <end position="239"/>
    </location>
</feature>
<keyword evidence="3" id="KW-1185">Reference proteome</keyword>
<comment type="caution">
    <text evidence="2">The sequence shown here is derived from an EMBL/GenBank/DDBJ whole genome shotgun (WGS) entry which is preliminary data.</text>
</comment>
<evidence type="ECO:0000256" key="1">
    <source>
        <dbReference type="SAM" id="MobiDB-lite"/>
    </source>
</evidence>
<name>A0A9Q3HNG0_9BASI</name>
<feature type="compositionally biased region" description="Basic residues" evidence="1">
    <location>
        <begin position="199"/>
        <end position="209"/>
    </location>
</feature>
<dbReference type="AlphaFoldDB" id="A0A9Q3HNG0"/>
<evidence type="ECO:0000313" key="2">
    <source>
        <dbReference type="EMBL" id="MBW0508000.1"/>
    </source>
</evidence>
<evidence type="ECO:0000313" key="3">
    <source>
        <dbReference type="Proteomes" id="UP000765509"/>
    </source>
</evidence>
<sequence length="239" mass="26998">MSPVHLRNLGIPWNQPEDREGLFRTTRPGRGHLGHSGGWQDTEGNHTFSAIHLPIPLKSQTRGLEGYGSISLAPPTPQRSIPMEHDKKRFILASHLAELGASLHKIFLKEIPFKDLMVITKGWNPTKKLRLLEEREVGIRENQATIQAIEEQLNQTGPPQIPSFSQVVHQPNSPVSSHNSGTNRSAAKSHHSSQSQLFSRRRQGYKGKNKTSFSQRQRKSDPMIQKLLELEKEVHNSQK</sequence>